<organism evidence="1 2">
    <name type="scientific">Chelatococcus asaccharovorans</name>
    <dbReference type="NCBI Taxonomy" id="28210"/>
    <lineage>
        <taxon>Bacteria</taxon>
        <taxon>Pseudomonadati</taxon>
        <taxon>Pseudomonadota</taxon>
        <taxon>Alphaproteobacteria</taxon>
        <taxon>Hyphomicrobiales</taxon>
        <taxon>Chelatococcaceae</taxon>
        <taxon>Chelatococcus</taxon>
    </lineage>
</organism>
<gene>
    <name evidence="1" type="ORF">C7450_11833</name>
</gene>
<reference evidence="1 2" key="1">
    <citation type="submission" date="2018-05" db="EMBL/GenBank/DDBJ databases">
        <title>Genomic Encyclopedia of Type Strains, Phase IV (KMG-IV): sequencing the most valuable type-strain genomes for metagenomic binning, comparative biology and taxonomic classification.</title>
        <authorList>
            <person name="Goeker M."/>
        </authorList>
    </citation>
    <scope>NUCLEOTIDE SEQUENCE [LARGE SCALE GENOMIC DNA]</scope>
    <source>
        <strain evidence="1 2">DSM 6462</strain>
    </source>
</reference>
<dbReference type="RefSeq" id="WP_110378193.1">
    <property type="nucleotide sequence ID" value="NZ_CAKNFM010000006.1"/>
</dbReference>
<protein>
    <recommendedName>
        <fullName evidence="3">Formylmethanofuran dehydrogenase subunit E</fullName>
    </recommendedName>
</protein>
<evidence type="ECO:0000313" key="2">
    <source>
        <dbReference type="Proteomes" id="UP000248021"/>
    </source>
</evidence>
<comment type="caution">
    <text evidence="1">The sequence shown here is derived from an EMBL/GenBank/DDBJ whole genome shotgun (WGS) entry which is preliminary data.</text>
</comment>
<name>A0A2V3TU86_9HYPH</name>
<dbReference type="EMBL" id="QJJK01000018">
    <property type="protein sequence ID" value="PXW51878.1"/>
    <property type="molecule type" value="Genomic_DNA"/>
</dbReference>
<dbReference type="AlphaFoldDB" id="A0A2V3TU86"/>
<accession>A0A2V3TU86</accession>
<evidence type="ECO:0000313" key="1">
    <source>
        <dbReference type="EMBL" id="PXW51878.1"/>
    </source>
</evidence>
<dbReference type="Proteomes" id="UP000248021">
    <property type="component" value="Unassembled WGS sequence"/>
</dbReference>
<proteinExistence type="predicted"/>
<evidence type="ECO:0008006" key="3">
    <source>
        <dbReference type="Google" id="ProtNLM"/>
    </source>
</evidence>
<sequence>MSDTITVHENGQPITFTFAEILKYHGFGFPGGVAHAFKVMQRAFPLLDGGNPPERRELSMDTAFPGPGGRDAFEMVTRMVTAGRYNVDLALAGDDVLSSPKGRYLFRFHYRGKTIDLTLRPGLVRDEFIALAAKENRTAAEEERLVWLKNDMAQRLLSKSASEVYDAKIL</sequence>
<dbReference type="OrthoDB" id="1680380at2"/>
<keyword evidence="2" id="KW-1185">Reference proteome</keyword>